<feature type="transmembrane region" description="Helical" evidence="5">
    <location>
        <begin position="365"/>
        <end position="384"/>
    </location>
</feature>
<keyword evidence="4 5" id="KW-0472">Membrane</keyword>
<feature type="transmembrane region" description="Helical" evidence="5">
    <location>
        <begin position="219"/>
        <end position="236"/>
    </location>
</feature>
<accession>A0A7W6HLZ5</accession>
<dbReference type="GO" id="GO:0016020">
    <property type="term" value="C:membrane"/>
    <property type="evidence" value="ECO:0007669"/>
    <property type="project" value="UniProtKB-SubCell"/>
</dbReference>
<dbReference type="AlphaFoldDB" id="A0A7W6HLZ5"/>
<organism evidence="7 8">
    <name type="scientific">Allorhizobium taibaishanense</name>
    <dbReference type="NCBI Taxonomy" id="887144"/>
    <lineage>
        <taxon>Bacteria</taxon>
        <taxon>Pseudomonadati</taxon>
        <taxon>Pseudomonadota</taxon>
        <taxon>Alphaproteobacteria</taxon>
        <taxon>Hyphomicrobiales</taxon>
        <taxon>Rhizobiaceae</taxon>
        <taxon>Rhizobium/Agrobacterium group</taxon>
        <taxon>Allorhizobium</taxon>
    </lineage>
</organism>
<evidence type="ECO:0000256" key="3">
    <source>
        <dbReference type="ARBA" id="ARBA00022989"/>
    </source>
</evidence>
<sequence length="458" mass="51252">MSAALTHAGGPLGPRVLRPRLAALQLTASALVGFGVFLLGFVFMEPAPYELFMAMQIPLWFILGLRISRGTAPLLALMLTFNVGGLISLTTMADLDVGPLYIAVSTFLALTSVFYAAIIEERHERLRLIFRAWVLAAVATALLGILGYFHAFPGAEMFTRYDRAMGAFQDPNVFGPFLIAPSLYLIHGLLTGKLMAAPWKILGLLIIALGVFLSFSRAAWALFLFCAIAMVLILLIKERSSAFRLKIVLLSLTAAIALVLALVVALQFQQVRNLFSSRTQLVQDYDGGHLGRFERHKIGFLMSMERPLGIGPMVFSKIFPEDEHNIWLKTLTSYGWLGFLCFVSMLIWTICFGFRLLLYDRPWQPYLMIAWITLIGHAGIGNVIDIDHWRHVYLLFGVLWGCRALERRWQRQNIQRQTHQKGEAFLPVSRHTRPWAGPHQLATAGRPAVKTGRGKTDV</sequence>
<evidence type="ECO:0000256" key="2">
    <source>
        <dbReference type="ARBA" id="ARBA00022692"/>
    </source>
</evidence>
<dbReference type="RefSeq" id="WP_083943436.1">
    <property type="nucleotide sequence ID" value="NZ_JACIED010000002.1"/>
</dbReference>
<dbReference type="Proteomes" id="UP000544107">
    <property type="component" value="Unassembled WGS sequence"/>
</dbReference>
<evidence type="ECO:0000259" key="6">
    <source>
        <dbReference type="Pfam" id="PF04932"/>
    </source>
</evidence>
<feature type="transmembrane region" description="Helical" evidence="5">
    <location>
        <begin position="334"/>
        <end position="358"/>
    </location>
</feature>
<comment type="caution">
    <text evidence="7">The sequence shown here is derived from an EMBL/GenBank/DDBJ whole genome shotgun (WGS) entry which is preliminary data.</text>
</comment>
<dbReference type="Pfam" id="PF04932">
    <property type="entry name" value="Wzy_C"/>
    <property type="match status" value="1"/>
</dbReference>
<dbReference type="GO" id="GO:0016874">
    <property type="term" value="F:ligase activity"/>
    <property type="evidence" value="ECO:0007669"/>
    <property type="project" value="UniProtKB-KW"/>
</dbReference>
<evidence type="ECO:0000313" key="8">
    <source>
        <dbReference type="Proteomes" id="UP000544107"/>
    </source>
</evidence>
<dbReference type="PANTHER" id="PTHR37422:SF21">
    <property type="entry name" value="EXOQ-LIKE PROTEIN"/>
    <property type="match status" value="1"/>
</dbReference>
<protein>
    <submittedName>
        <fullName evidence="7">O-antigen ligase</fullName>
    </submittedName>
</protein>
<feature type="domain" description="O-antigen ligase-related" evidence="6">
    <location>
        <begin position="203"/>
        <end position="343"/>
    </location>
</feature>
<feature type="transmembrane region" description="Helical" evidence="5">
    <location>
        <begin position="74"/>
        <end position="93"/>
    </location>
</feature>
<gene>
    <name evidence="7" type="ORF">GGQ71_001819</name>
</gene>
<name>A0A7W6HLZ5_9HYPH</name>
<feature type="transmembrane region" description="Helical" evidence="5">
    <location>
        <begin position="197"/>
        <end position="213"/>
    </location>
</feature>
<feature type="transmembrane region" description="Helical" evidence="5">
    <location>
        <begin position="130"/>
        <end position="153"/>
    </location>
</feature>
<feature type="transmembrane region" description="Helical" evidence="5">
    <location>
        <begin position="21"/>
        <end position="43"/>
    </location>
</feature>
<dbReference type="PANTHER" id="PTHR37422">
    <property type="entry name" value="TEICHURONIC ACID BIOSYNTHESIS PROTEIN TUAE"/>
    <property type="match status" value="1"/>
</dbReference>
<feature type="transmembrane region" description="Helical" evidence="5">
    <location>
        <begin position="390"/>
        <end position="406"/>
    </location>
</feature>
<keyword evidence="7" id="KW-0436">Ligase</keyword>
<evidence type="ECO:0000256" key="4">
    <source>
        <dbReference type="ARBA" id="ARBA00023136"/>
    </source>
</evidence>
<keyword evidence="2 5" id="KW-0812">Transmembrane</keyword>
<evidence type="ECO:0000256" key="1">
    <source>
        <dbReference type="ARBA" id="ARBA00004141"/>
    </source>
</evidence>
<dbReference type="InterPro" id="IPR051533">
    <property type="entry name" value="WaaL-like"/>
</dbReference>
<feature type="transmembrane region" description="Helical" evidence="5">
    <location>
        <begin position="99"/>
        <end position="118"/>
    </location>
</feature>
<evidence type="ECO:0000313" key="7">
    <source>
        <dbReference type="EMBL" id="MBB4007556.1"/>
    </source>
</evidence>
<dbReference type="InterPro" id="IPR007016">
    <property type="entry name" value="O-antigen_ligase-rel_domated"/>
</dbReference>
<feature type="transmembrane region" description="Helical" evidence="5">
    <location>
        <begin position="248"/>
        <end position="268"/>
    </location>
</feature>
<comment type="subcellular location">
    <subcellularLocation>
        <location evidence="1">Membrane</location>
        <topology evidence="1">Multi-pass membrane protein</topology>
    </subcellularLocation>
</comment>
<keyword evidence="3 5" id="KW-1133">Transmembrane helix</keyword>
<dbReference type="EMBL" id="JACIED010000002">
    <property type="protein sequence ID" value="MBB4007556.1"/>
    <property type="molecule type" value="Genomic_DNA"/>
</dbReference>
<reference evidence="7 8" key="1">
    <citation type="submission" date="2020-08" db="EMBL/GenBank/DDBJ databases">
        <title>Genomic Encyclopedia of Type Strains, Phase IV (KMG-IV): sequencing the most valuable type-strain genomes for metagenomic binning, comparative biology and taxonomic classification.</title>
        <authorList>
            <person name="Goeker M."/>
        </authorList>
    </citation>
    <scope>NUCLEOTIDE SEQUENCE [LARGE SCALE GENOMIC DNA]</scope>
    <source>
        <strain evidence="7 8">DSM 100021</strain>
    </source>
</reference>
<feature type="transmembrane region" description="Helical" evidence="5">
    <location>
        <begin position="49"/>
        <end position="67"/>
    </location>
</feature>
<evidence type="ECO:0000256" key="5">
    <source>
        <dbReference type="SAM" id="Phobius"/>
    </source>
</evidence>
<proteinExistence type="predicted"/>
<feature type="transmembrane region" description="Helical" evidence="5">
    <location>
        <begin position="173"/>
        <end position="190"/>
    </location>
</feature>